<keyword evidence="1" id="KW-0812">Transmembrane</keyword>
<evidence type="ECO:0000256" key="1">
    <source>
        <dbReference type="SAM" id="Phobius"/>
    </source>
</evidence>
<evidence type="ECO:0000313" key="2">
    <source>
        <dbReference type="EMBL" id="MEN7537080.1"/>
    </source>
</evidence>
<accession>A0ABV0CZE2</accession>
<comment type="caution">
    <text evidence="2">The sequence shown here is derived from an EMBL/GenBank/DDBJ whole genome shotgun (WGS) entry which is preliminary data.</text>
</comment>
<reference evidence="2 3" key="1">
    <citation type="submission" date="2024-05" db="EMBL/GenBank/DDBJ databases">
        <authorList>
            <person name="Park S."/>
        </authorList>
    </citation>
    <scope>NUCLEOTIDE SEQUENCE [LARGE SCALE GENOMIC DNA]</scope>
    <source>
        <strain evidence="2 3">DGU5</strain>
    </source>
</reference>
<keyword evidence="1" id="KW-0472">Membrane</keyword>
<proteinExistence type="predicted"/>
<organism evidence="2 3">
    <name type="scientific">Aurantiacibacter flavus</name>
    <dbReference type="NCBI Taxonomy" id="3145232"/>
    <lineage>
        <taxon>Bacteria</taxon>
        <taxon>Pseudomonadati</taxon>
        <taxon>Pseudomonadota</taxon>
        <taxon>Alphaproteobacteria</taxon>
        <taxon>Sphingomonadales</taxon>
        <taxon>Erythrobacteraceae</taxon>
        <taxon>Aurantiacibacter</taxon>
    </lineage>
</organism>
<dbReference type="RefSeq" id="WP_346784529.1">
    <property type="nucleotide sequence ID" value="NZ_JBDLBR010000002.1"/>
</dbReference>
<protein>
    <submittedName>
        <fullName evidence="2">Uncharacterized protein</fullName>
    </submittedName>
</protein>
<dbReference type="EMBL" id="JBDLBR010000002">
    <property type="protein sequence ID" value="MEN7537080.1"/>
    <property type="molecule type" value="Genomic_DNA"/>
</dbReference>
<feature type="transmembrane region" description="Helical" evidence="1">
    <location>
        <begin position="27"/>
        <end position="45"/>
    </location>
</feature>
<keyword evidence="1" id="KW-1133">Transmembrane helix</keyword>
<gene>
    <name evidence="2" type="ORF">ABDJ38_07830</name>
</gene>
<evidence type="ECO:0000313" key="3">
    <source>
        <dbReference type="Proteomes" id="UP001484535"/>
    </source>
</evidence>
<name>A0ABV0CZE2_9SPHN</name>
<keyword evidence="3" id="KW-1185">Reference proteome</keyword>
<dbReference type="Proteomes" id="UP001484535">
    <property type="component" value="Unassembled WGS sequence"/>
</dbReference>
<sequence>MDQVIPILIALLLVVIAWKVLTGIVKTVALVVILALAAAFVFGGLGA</sequence>